<reference evidence="2" key="1">
    <citation type="journal article" date="2023" name="G3 (Bethesda)">
        <title>A reference genome for the long-term kleptoplast-retaining sea slug Elysia crispata morphotype clarki.</title>
        <authorList>
            <person name="Eastman K.E."/>
            <person name="Pendleton A.L."/>
            <person name="Shaikh M.A."/>
            <person name="Suttiyut T."/>
            <person name="Ogas R."/>
            <person name="Tomko P."/>
            <person name="Gavelis G."/>
            <person name="Widhalm J.R."/>
            <person name="Wisecaver J.H."/>
        </authorList>
    </citation>
    <scope>NUCLEOTIDE SEQUENCE</scope>
    <source>
        <strain evidence="2">ECLA1</strain>
    </source>
</reference>
<proteinExistence type="predicted"/>
<name>A0AAE1CTC4_9GAST</name>
<feature type="region of interest" description="Disordered" evidence="1">
    <location>
        <begin position="146"/>
        <end position="176"/>
    </location>
</feature>
<keyword evidence="3" id="KW-1185">Reference proteome</keyword>
<sequence length="176" mass="20622">MIYRRFSWVGRALCVDLRRLALWKQIGGARKLSHLVRTTHSDKFVRKSYSRKDEALNFSMVKDSLKPLVYRHQLPDLEQFQENRKSARDRRQRQPEVPDPYIDFRENRKNPAMIFKRAYNSNGGLLVPKLHTKPFFRLPLVRETRPKTPHQAILGASPGERDSAQNSTPSHSLDFP</sequence>
<feature type="non-terminal residue" evidence="2">
    <location>
        <position position="1"/>
    </location>
</feature>
<protein>
    <submittedName>
        <fullName evidence="2">Uncharacterized protein</fullName>
    </submittedName>
</protein>
<accession>A0AAE1CTC4</accession>
<evidence type="ECO:0000313" key="3">
    <source>
        <dbReference type="Proteomes" id="UP001283361"/>
    </source>
</evidence>
<evidence type="ECO:0000256" key="1">
    <source>
        <dbReference type="SAM" id="MobiDB-lite"/>
    </source>
</evidence>
<dbReference type="AlphaFoldDB" id="A0AAE1CTC4"/>
<evidence type="ECO:0000313" key="2">
    <source>
        <dbReference type="EMBL" id="KAK3734383.1"/>
    </source>
</evidence>
<dbReference type="EMBL" id="JAWDGP010006852">
    <property type="protein sequence ID" value="KAK3734383.1"/>
    <property type="molecule type" value="Genomic_DNA"/>
</dbReference>
<feature type="compositionally biased region" description="Polar residues" evidence="1">
    <location>
        <begin position="164"/>
        <end position="176"/>
    </location>
</feature>
<organism evidence="2 3">
    <name type="scientific">Elysia crispata</name>
    <name type="common">lettuce slug</name>
    <dbReference type="NCBI Taxonomy" id="231223"/>
    <lineage>
        <taxon>Eukaryota</taxon>
        <taxon>Metazoa</taxon>
        <taxon>Spiralia</taxon>
        <taxon>Lophotrochozoa</taxon>
        <taxon>Mollusca</taxon>
        <taxon>Gastropoda</taxon>
        <taxon>Heterobranchia</taxon>
        <taxon>Euthyneura</taxon>
        <taxon>Panpulmonata</taxon>
        <taxon>Sacoglossa</taxon>
        <taxon>Placobranchoidea</taxon>
        <taxon>Plakobranchidae</taxon>
        <taxon>Elysia</taxon>
    </lineage>
</organism>
<gene>
    <name evidence="2" type="ORF">RRG08_000065</name>
</gene>
<dbReference type="Proteomes" id="UP001283361">
    <property type="component" value="Unassembled WGS sequence"/>
</dbReference>
<comment type="caution">
    <text evidence="2">The sequence shown here is derived from an EMBL/GenBank/DDBJ whole genome shotgun (WGS) entry which is preliminary data.</text>
</comment>